<keyword evidence="2" id="KW-1185">Reference proteome</keyword>
<dbReference type="InterPro" id="IPR016024">
    <property type="entry name" value="ARM-type_fold"/>
</dbReference>
<protein>
    <submittedName>
        <fullName evidence="1">Uncharacterized protein</fullName>
    </submittedName>
</protein>
<evidence type="ECO:0000313" key="2">
    <source>
        <dbReference type="Proteomes" id="UP001162131"/>
    </source>
</evidence>
<evidence type="ECO:0000313" key="1">
    <source>
        <dbReference type="EMBL" id="CAG9333644.1"/>
    </source>
</evidence>
<reference evidence="1" key="1">
    <citation type="submission" date="2021-09" db="EMBL/GenBank/DDBJ databases">
        <authorList>
            <consortium name="AG Swart"/>
            <person name="Singh M."/>
            <person name="Singh A."/>
            <person name="Seah K."/>
            <person name="Emmerich C."/>
        </authorList>
    </citation>
    <scope>NUCLEOTIDE SEQUENCE</scope>
    <source>
        <strain evidence="1">ATCC30299</strain>
    </source>
</reference>
<dbReference type="SUPFAM" id="SSF48371">
    <property type="entry name" value="ARM repeat"/>
    <property type="match status" value="1"/>
</dbReference>
<proteinExistence type="predicted"/>
<comment type="caution">
    <text evidence="1">The sequence shown here is derived from an EMBL/GenBank/DDBJ whole genome shotgun (WGS) entry which is preliminary data.</text>
</comment>
<organism evidence="1 2">
    <name type="scientific">Blepharisma stoltei</name>
    <dbReference type="NCBI Taxonomy" id="1481888"/>
    <lineage>
        <taxon>Eukaryota</taxon>
        <taxon>Sar</taxon>
        <taxon>Alveolata</taxon>
        <taxon>Ciliophora</taxon>
        <taxon>Postciliodesmatophora</taxon>
        <taxon>Heterotrichea</taxon>
        <taxon>Heterotrichida</taxon>
        <taxon>Blepharismidae</taxon>
        <taxon>Blepharisma</taxon>
    </lineage>
</organism>
<dbReference type="Proteomes" id="UP001162131">
    <property type="component" value="Unassembled WGS sequence"/>
</dbReference>
<name>A0AAU9K7I1_9CILI</name>
<sequence length="672" mass="77855">MGSQCCRLVCRPFKKQMTIQDKVKNLYNVGSGDKSEHQVKIQVYKLNAYLKDRADKIKPCIEEIKKVWAAALHEEMTQDDLKIINITLLALLTLTQYRREFLPMTYQMVYMLMMHPRFGEVKKLVYEILLQCTTTFPDDNPPYLEDIMIELVSYCSNPKNVSKNEILVLSAMGFSLRSKFSKGSYLKWETVIDLALIRIIKNKDNDLDEEMELVKNFASFMVGNAGMVHLFIGHIVDFLHKNQGWNENSQLIFDSILLCKEYGHPIFYSEIFKTIIYYMHKILSEDKSNVKNILNCAFSILKEPDSNVSTMLYNETFKDVILMLLNEEVDHINEFLQKWSQKADNQSFISFVKSILTAKQYDRPYIMCIKQLKAIYEKELNKSKPPHLFVQGTLQIIFVIVSDLYEEPSKYLLKVLSFLIFKLKRRFSFKQNEIYSLNLSLLKMTDNAISMPIDESMKIFKHCLKSWLSLVIQESSENLSLMLMAVFKLRRSLNQAQNIQNNLCLALCIYSILKAISITYKLDKVKSFVDRSASQYLQKESFRPFITEDGKFMKIMDATYSLFDKENINSIKKNTVKFTSNMLNIEEKCDLPRNAEDGEINIGDIKESRDFDPLGFVPSESDVSSMKSSENFDRGIELGDIKPELIETDYAKALGAIEDEDSNFVKGLLETS</sequence>
<dbReference type="AlphaFoldDB" id="A0AAU9K7I1"/>
<dbReference type="EMBL" id="CAJZBQ010000057">
    <property type="protein sequence ID" value="CAG9333644.1"/>
    <property type="molecule type" value="Genomic_DNA"/>
</dbReference>
<gene>
    <name evidence="1" type="ORF">BSTOLATCC_MIC59461</name>
</gene>
<accession>A0AAU9K7I1</accession>